<dbReference type="Proteomes" id="UP000271783">
    <property type="component" value="Unassembled WGS sequence"/>
</dbReference>
<reference evidence="2 3" key="1">
    <citation type="submission" date="2018-11" db="EMBL/GenBank/DDBJ databases">
        <title>Genomic Encyclopedia of Type Strains, Phase IV (KMG-IV): sequencing the most valuable type-strain genomes for metagenomic binning, comparative biology and taxonomic classification.</title>
        <authorList>
            <person name="Goeker M."/>
        </authorList>
    </citation>
    <scope>NUCLEOTIDE SEQUENCE [LARGE SCALE GENOMIC DNA]</scope>
    <source>
        <strain evidence="2 3">DSM 11977</strain>
    </source>
</reference>
<evidence type="ECO:0000256" key="1">
    <source>
        <dbReference type="SAM" id="MobiDB-lite"/>
    </source>
</evidence>
<feature type="region of interest" description="Disordered" evidence="1">
    <location>
        <begin position="158"/>
        <end position="183"/>
    </location>
</feature>
<protein>
    <recommendedName>
        <fullName evidence="4">Tetratricopeptide repeat protein</fullName>
    </recommendedName>
</protein>
<proteinExistence type="predicted"/>
<evidence type="ECO:0008006" key="4">
    <source>
        <dbReference type="Google" id="ProtNLM"/>
    </source>
</evidence>
<sequence length="262" mass="31361">MGAFEDYRKRIRKEIPDSTEYFNYFFNNDYDNAIKVVKRDMDKYNQKYGIVPLELERRLEDAKMMKYSNIYYKNNEKAEELEKEGKIDEAIEVLESNILIHTDTPFTYYHLSSIYQDRNEIDNSIRVLKHGIKNCRKIPNKSHVNSLKRDLEKAKKIKKETKSQRLPSANEEHKQRDKEADDLLKQGKQDEAIKLYEINLNERTISNNSYSKLFKIYFDSEKYDDAQRVCEQAIEIYKPINAAKVSQYRQYLSKVYNKKEDL</sequence>
<organism evidence="2 3">
    <name type="scientific">Methanobrevibacter gottschalkii DSM 11977</name>
    <dbReference type="NCBI Taxonomy" id="1122229"/>
    <lineage>
        <taxon>Archaea</taxon>
        <taxon>Methanobacteriati</taxon>
        <taxon>Methanobacteriota</taxon>
        <taxon>Methanomada group</taxon>
        <taxon>Methanobacteria</taxon>
        <taxon>Methanobacteriales</taxon>
        <taxon>Methanobacteriaceae</taxon>
        <taxon>Methanobrevibacter</taxon>
    </lineage>
</organism>
<comment type="caution">
    <text evidence="2">The sequence shown here is derived from an EMBL/GenBank/DDBJ whole genome shotgun (WGS) entry which is preliminary data.</text>
</comment>
<dbReference type="Gene3D" id="1.25.40.10">
    <property type="entry name" value="Tetratricopeptide repeat domain"/>
    <property type="match status" value="2"/>
</dbReference>
<evidence type="ECO:0000313" key="2">
    <source>
        <dbReference type="EMBL" id="RPF51477.1"/>
    </source>
</evidence>
<dbReference type="EMBL" id="RKRG01000002">
    <property type="protein sequence ID" value="RPF51477.1"/>
    <property type="molecule type" value="Genomic_DNA"/>
</dbReference>
<feature type="compositionally biased region" description="Basic and acidic residues" evidence="1">
    <location>
        <begin position="170"/>
        <end position="183"/>
    </location>
</feature>
<dbReference type="InterPro" id="IPR011990">
    <property type="entry name" value="TPR-like_helical_dom_sf"/>
</dbReference>
<keyword evidence="3" id="KW-1185">Reference proteome</keyword>
<accession>A0A3N5B2I5</accession>
<gene>
    <name evidence="2" type="ORF">EDC42_0804</name>
</gene>
<name>A0A3N5B2I5_9EURY</name>
<dbReference type="RefSeq" id="WP_069574421.1">
    <property type="nucleotide sequence ID" value="NZ_RKRG01000002.1"/>
</dbReference>
<dbReference type="SUPFAM" id="SSF48452">
    <property type="entry name" value="TPR-like"/>
    <property type="match status" value="1"/>
</dbReference>
<evidence type="ECO:0000313" key="3">
    <source>
        <dbReference type="Proteomes" id="UP000271783"/>
    </source>
</evidence>
<dbReference type="AlphaFoldDB" id="A0A3N5B2I5"/>